<evidence type="ECO:0008006" key="4">
    <source>
        <dbReference type="Google" id="ProtNLM"/>
    </source>
</evidence>
<evidence type="ECO:0000313" key="3">
    <source>
        <dbReference type="Proteomes" id="UP001165542"/>
    </source>
</evidence>
<feature type="compositionally biased region" description="Low complexity" evidence="1">
    <location>
        <begin position="14"/>
        <end position="27"/>
    </location>
</feature>
<comment type="caution">
    <text evidence="2">The sequence shown here is derived from an EMBL/GenBank/DDBJ whole genome shotgun (WGS) entry which is preliminary data.</text>
</comment>
<reference evidence="2" key="1">
    <citation type="submission" date="2021-11" db="EMBL/GenBank/DDBJ databases">
        <title>Halomonas sp., isolated from a coastal aquaculture zone in Dongshan Bay.</title>
        <authorList>
            <person name="Lin W."/>
        </authorList>
    </citation>
    <scope>NUCLEOTIDE SEQUENCE</scope>
    <source>
        <strain evidence="2">Yzlin-01</strain>
    </source>
</reference>
<evidence type="ECO:0000313" key="2">
    <source>
        <dbReference type="EMBL" id="MCS2608465.1"/>
    </source>
</evidence>
<name>A0ABT2EBJ9_9GAMM</name>
<organism evidence="2 3">
    <name type="scientific">Halomonas dongshanensis</name>
    <dbReference type="NCBI Taxonomy" id="2890835"/>
    <lineage>
        <taxon>Bacteria</taxon>
        <taxon>Pseudomonadati</taxon>
        <taxon>Pseudomonadota</taxon>
        <taxon>Gammaproteobacteria</taxon>
        <taxon>Oceanospirillales</taxon>
        <taxon>Halomonadaceae</taxon>
        <taxon>Halomonas</taxon>
    </lineage>
</organism>
<evidence type="ECO:0000256" key="1">
    <source>
        <dbReference type="SAM" id="MobiDB-lite"/>
    </source>
</evidence>
<dbReference type="EMBL" id="JAJISC010000002">
    <property type="protein sequence ID" value="MCS2608465.1"/>
    <property type="molecule type" value="Genomic_DNA"/>
</dbReference>
<sequence>MNNSGMNDQEKSFASHAAPGPGAASPHNDPHQDPHRLDTERLKAQGREAAHDIHEAASQQAEHVYDHQRQVFAQQATTFTKVMNKTADEFESQHQPFFSQQARRMAKYADSVSHQLRDKDLKRICHDAQDYSRREPALFIGGMMAAGFLVARFLRSSQHHHHADTSASQGDPTIRPPSTPPSSDTYS</sequence>
<protein>
    <recommendedName>
        <fullName evidence="4">DUF883 domain-containing protein</fullName>
    </recommendedName>
</protein>
<gene>
    <name evidence="2" type="ORF">LLY24_03910</name>
</gene>
<proteinExistence type="predicted"/>
<feature type="region of interest" description="Disordered" evidence="1">
    <location>
        <begin position="1"/>
        <end position="51"/>
    </location>
</feature>
<feature type="compositionally biased region" description="Basic and acidic residues" evidence="1">
    <location>
        <begin position="28"/>
        <end position="51"/>
    </location>
</feature>
<dbReference type="Proteomes" id="UP001165542">
    <property type="component" value="Unassembled WGS sequence"/>
</dbReference>
<accession>A0ABT2EBJ9</accession>
<keyword evidence="3" id="KW-1185">Reference proteome</keyword>
<feature type="region of interest" description="Disordered" evidence="1">
    <location>
        <begin position="160"/>
        <end position="187"/>
    </location>
</feature>
<dbReference type="RefSeq" id="WP_259034974.1">
    <property type="nucleotide sequence ID" value="NZ_JAJISC010000002.1"/>
</dbReference>